<dbReference type="GO" id="GO:0016020">
    <property type="term" value="C:membrane"/>
    <property type="evidence" value="ECO:0007669"/>
    <property type="project" value="UniProtKB-SubCell"/>
</dbReference>
<proteinExistence type="predicted"/>
<keyword evidence="3 5" id="KW-1133">Transmembrane helix</keyword>
<evidence type="ECO:0000256" key="4">
    <source>
        <dbReference type="ARBA" id="ARBA00023136"/>
    </source>
</evidence>
<dbReference type="AlphaFoldDB" id="A0A2J6SDS8"/>
<feature type="transmembrane region" description="Helical" evidence="5">
    <location>
        <begin position="20"/>
        <end position="38"/>
    </location>
</feature>
<keyword evidence="4 5" id="KW-0472">Membrane</keyword>
<dbReference type="Proteomes" id="UP000235786">
    <property type="component" value="Unassembled WGS sequence"/>
</dbReference>
<feature type="domain" description="Wax synthase" evidence="6">
    <location>
        <begin position="232"/>
        <end position="319"/>
    </location>
</feature>
<comment type="subcellular location">
    <subcellularLocation>
        <location evidence="1">Membrane</location>
        <topology evidence="1">Multi-pass membrane protein</topology>
    </subcellularLocation>
</comment>
<evidence type="ECO:0000313" key="8">
    <source>
        <dbReference type="Proteomes" id="UP000235786"/>
    </source>
</evidence>
<feature type="transmembrane region" description="Helical" evidence="5">
    <location>
        <begin position="350"/>
        <end position="371"/>
    </location>
</feature>
<reference evidence="7 8" key="1">
    <citation type="submission" date="2016-04" db="EMBL/GenBank/DDBJ databases">
        <title>A degradative enzymes factory behind the ericoid mycorrhizal symbiosis.</title>
        <authorList>
            <consortium name="DOE Joint Genome Institute"/>
            <person name="Martino E."/>
            <person name="Morin E."/>
            <person name="Grelet G."/>
            <person name="Kuo A."/>
            <person name="Kohler A."/>
            <person name="Daghino S."/>
            <person name="Barry K."/>
            <person name="Choi C."/>
            <person name="Cichocki N."/>
            <person name="Clum A."/>
            <person name="Copeland A."/>
            <person name="Hainaut M."/>
            <person name="Haridas S."/>
            <person name="Labutti K."/>
            <person name="Lindquist E."/>
            <person name="Lipzen A."/>
            <person name="Khouja H.-R."/>
            <person name="Murat C."/>
            <person name="Ohm R."/>
            <person name="Olson A."/>
            <person name="Spatafora J."/>
            <person name="Veneault-Fourrey C."/>
            <person name="Henrissat B."/>
            <person name="Grigoriev I."/>
            <person name="Martin F."/>
            <person name="Perotto S."/>
        </authorList>
    </citation>
    <scope>NUCLEOTIDE SEQUENCE [LARGE SCALE GENOMIC DNA]</scope>
    <source>
        <strain evidence="7 8">F</strain>
    </source>
</reference>
<gene>
    <name evidence="7" type="ORF">L207DRAFT_575554</name>
</gene>
<evidence type="ECO:0000256" key="3">
    <source>
        <dbReference type="ARBA" id="ARBA00022989"/>
    </source>
</evidence>
<name>A0A2J6SDS8_HYAVF</name>
<dbReference type="EMBL" id="KZ613937">
    <property type="protein sequence ID" value="PMD48909.1"/>
    <property type="molecule type" value="Genomic_DNA"/>
</dbReference>
<sequence>MAGAHFHPVDDQSLPPPPLWIWPTMMAICILSILLPAGKTRLICSAPLLRFFLATLWGSKANVLAYSHATQCFMLLCRWIDFTVMHDPERDFWVVDQSAAETRIGSKPRDIKAPAGILAKLKWWTGLLLNSRGVGLNIQCKDMPSPVPKDYSKARWIHDLLITISWTYLLTDLVTALLVRYSTDTPFFAQPLSLQIFFAFLHAIRFVTGVEWTYDILAIFCVSIGLSTPSDWPPTFGSFTQNCYTIGGLWGRFYHQWLRRNVSTAGVLFNKLFGIRKGSIASRYTQLFVGFGFSALIHMFGAIAGRYEDHGFWQSMFFLVQPVGIVVEESVVGIARSVGLEKNGFTKSIGFLWVTVWMLYTLQWMVAFMPVQWIKEDRPPSITDLLFGLVEHK</sequence>
<feature type="transmembrane region" description="Helical" evidence="5">
    <location>
        <begin position="316"/>
        <end position="338"/>
    </location>
</feature>
<dbReference type="Pfam" id="PF13813">
    <property type="entry name" value="MBOAT_2"/>
    <property type="match status" value="1"/>
</dbReference>
<keyword evidence="8" id="KW-1185">Reference proteome</keyword>
<evidence type="ECO:0000313" key="7">
    <source>
        <dbReference type="EMBL" id="PMD48909.1"/>
    </source>
</evidence>
<protein>
    <recommendedName>
        <fullName evidence="6">Wax synthase domain-containing protein</fullName>
    </recommendedName>
</protein>
<organism evidence="7 8">
    <name type="scientific">Hyaloscypha variabilis (strain UAMH 11265 / GT02V1 / F)</name>
    <name type="common">Meliniomyces variabilis</name>
    <dbReference type="NCBI Taxonomy" id="1149755"/>
    <lineage>
        <taxon>Eukaryota</taxon>
        <taxon>Fungi</taxon>
        <taxon>Dikarya</taxon>
        <taxon>Ascomycota</taxon>
        <taxon>Pezizomycotina</taxon>
        <taxon>Leotiomycetes</taxon>
        <taxon>Helotiales</taxon>
        <taxon>Hyaloscyphaceae</taxon>
        <taxon>Hyaloscypha</taxon>
        <taxon>Hyaloscypha variabilis</taxon>
    </lineage>
</organism>
<evidence type="ECO:0000256" key="5">
    <source>
        <dbReference type="SAM" id="Phobius"/>
    </source>
</evidence>
<dbReference type="OrthoDB" id="1077582at2759"/>
<feature type="transmembrane region" description="Helical" evidence="5">
    <location>
        <begin position="160"/>
        <end position="181"/>
    </location>
</feature>
<feature type="transmembrane region" description="Helical" evidence="5">
    <location>
        <begin position="187"/>
        <end position="207"/>
    </location>
</feature>
<evidence type="ECO:0000256" key="1">
    <source>
        <dbReference type="ARBA" id="ARBA00004141"/>
    </source>
</evidence>
<accession>A0A2J6SDS8</accession>
<keyword evidence="2 5" id="KW-0812">Transmembrane</keyword>
<evidence type="ECO:0000256" key="2">
    <source>
        <dbReference type="ARBA" id="ARBA00022692"/>
    </source>
</evidence>
<evidence type="ECO:0000259" key="6">
    <source>
        <dbReference type="Pfam" id="PF13813"/>
    </source>
</evidence>
<feature type="transmembrane region" description="Helical" evidence="5">
    <location>
        <begin position="284"/>
        <end position="304"/>
    </location>
</feature>
<dbReference type="InterPro" id="IPR032805">
    <property type="entry name" value="Wax_synthase_dom"/>
</dbReference>